<protein>
    <submittedName>
        <fullName evidence="4">Pol polyprotein</fullName>
    </submittedName>
</protein>
<dbReference type="GO" id="GO:0003676">
    <property type="term" value="F:nucleic acid binding"/>
    <property type="evidence" value="ECO:0007669"/>
    <property type="project" value="InterPro"/>
</dbReference>
<dbReference type="PANTHER" id="PTHR35317">
    <property type="entry name" value="OS04G0629600 PROTEIN"/>
    <property type="match status" value="1"/>
</dbReference>
<dbReference type="SUPFAM" id="SSF57756">
    <property type="entry name" value="Retrovirus zinc finger-like domains"/>
    <property type="match status" value="1"/>
</dbReference>
<evidence type="ECO:0000259" key="3">
    <source>
        <dbReference type="PROSITE" id="PS50158"/>
    </source>
</evidence>
<dbReference type="InterPro" id="IPR025314">
    <property type="entry name" value="DUF4219"/>
</dbReference>
<dbReference type="PANTHER" id="PTHR35317:SF44">
    <property type="entry name" value="RNA-DIRECTED DNA POLYMERASE"/>
    <property type="match status" value="1"/>
</dbReference>
<dbReference type="PROSITE" id="PS50158">
    <property type="entry name" value="ZF_CCHC"/>
    <property type="match status" value="1"/>
</dbReference>
<feature type="region of interest" description="Disordered" evidence="2">
    <location>
        <begin position="195"/>
        <end position="262"/>
    </location>
</feature>
<dbReference type="Pfam" id="PF22936">
    <property type="entry name" value="Pol_BBD"/>
    <property type="match status" value="1"/>
</dbReference>
<reference evidence="4" key="1">
    <citation type="submission" date="2007-09" db="EMBL/GenBank/DDBJ databases">
        <title>Evolution of a short chain dehydrogenase (tropinone-reductase-like) gene family in the Brassicaceae.</title>
        <authorList>
            <person name="Schmid K.J."/>
            <person name="Navarro-Quezada A."/>
        </authorList>
    </citation>
    <scope>NUCLEOTIDE SEQUENCE</scope>
</reference>
<dbReference type="InterPro" id="IPR036875">
    <property type="entry name" value="Znf_CCHC_sf"/>
</dbReference>
<feature type="compositionally biased region" description="Polar residues" evidence="2">
    <location>
        <begin position="210"/>
        <end position="221"/>
    </location>
</feature>
<sequence length="551" mass="62585">MGDITVPAKTKELVPSSIHCPMLNTTNYTVWAMRMKIMLQIHKVWETIEGNSMDIDKNVIAIGLLFQSIPESLILQVGGLDSSKAIWEAIKTRHLGAERVKEARLQTLTYEFERLRMNDSDSIDAFSGKLSELASKSAALGEVIEEPKLVKKFLNSLPRKKYIHIIASLEQVLNLNETGFEDIVGRLKAYEERVLDDEKQDETQGKLLFTESNGYQGSYDSSRGRGRGRGARGRGRGRGQGRFNSHDGTTNQWRQNQNKEKKDRSKLICFRCEKAGHFASSCPEKPQKNQEVNKVETQEADAALYLHEIVFLNEEKIIPKAYETKNEEEGTWYLDNGASNHMTGVRSYFAELNENIKGKVKFGDGSCVDIGGKGSILFQGKTGEQQLVIDIYYIPDLKSNILSLGQATEFGCDVRIRHDYLTLHDPHGRLLVKVIRSPNRLYKINLKIGKPICLHTKIEGDTWRWHARLGHINFKTIKDMSKQEMVYGLPEIEEEKQVCEPCLVGKQTRQAFPKTTLYRASRVLELLYADLCGPISPPSLAQNRYIFRSRL</sequence>
<dbReference type="GO" id="GO:0008270">
    <property type="term" value="F:zinc ion binding"/>
    <property type="evidence" value="ECO:0007669"/>
    <property type="project" value="UniProtKB-KW"/>
</dbReference>
<dbReference type="Gene3D" id="4.10.60.10">
    <property type="entry name" value="Zinc finger, CCHC-type"/>
    <property type="match status" value="1"/>
</dbReference>
<name>B6REL9_9BRAS</name>
<evidence type="ECO:0000256" key="2">
    <source>
        <dbReference type="SAM" id="MobiDB-lite"/>
    </source>
</evidence>
<dbReference type="EMBL" id="EU180848">
    <property type="protein sequence ID" value="ABW74585.1"/>
    <property type="molecule type" value="Genomic_DNA"/>
</dbReference>
<dbReference type="InterPro" id="IPR025724">
    <property type="entry name" value="GAG-pre-integrase_dom"/>
</dbReference>
<keyword evidence="1" id="KW-0862">Zinc</keyword>
<dbReference type="Pfam" id="PF14223">
    <property type="entry name" value="Retrotran_gag_2"/>
    <property type="match status" value="1"/>
</dbReference>
<dbReference type="Pfam" id="PF13961">
    <property type="entry name" value="DUF4219"/>
    <property type="match status" value="1"/>
</dbReference>
<keyword evidence="1" id="KW-0479">Metal-binding</keyword>
<dbReference type="InterPro" id="IPR054722">
    <property type="entry name" value="PolX-like_BBD"/>
</dbReference>
<feature type="compositionally biased region" description="Basic and acidic residues" evidence="2">
    <location>
        <begin position="195"/>
        <end position="204"/>
    </location>
</feature>
<dbReference type="Pfam" id="PF13976">
    <property type="entry name" value="gag_pre-integrs"/>
    <property type="match status" value="1"/>
</dbReference>
<feature type="compositionally biased region" description="Basic residues" evidence="2">
    <location>
        <begin position="224"/>
        <end position="239"/>
    </location>
</feature>
<dbReference type="SMART" id="SM00343">
    <property type="entry name" value="ZnF_C2HC"/>
    <property type="match status" value="1"/>
</dbReference>
<dbReference type="InterPro" id="IPR001878">
    <property type="entry name" value="Znf_CCHC"/>
</dbReference>
<organism evidence="4">
    <name type="scientific">Boechera divaricarpa</name>
    <dbReference type="NCBI Taxonomy" id="115915"/>
    <lineage>
        <taxon>Eukaryota</taxon>
        <taxon>Viridiplantae</taxon>
        <taxon>Streptophyta</taxon>
        <taxon>Embryophyta</taxon>
        <taxon>Tracheophyta</taxon>
        <taxon>Spermatophyta</taxon>
        <taxon>Magnoliopsida</taxon>
        <taxon>eudicotyledons</taxon>
        <taxon>Gunneridae</taxon>
        <taxon>Pentapetalae</taxon>
        <taxon>rosids</taxon>
        <taxon>malvids</taxon>
        <taxon>Brassicales</taxon>
        <taxon>Brassicaceae</taxon>
        <taxon>Boechereae</taxon>
        <taxon>Boechera</taxon>
    </lineage>
</organism>
<proteinExistence type="predicted"/>
<dbReference type="AlphaFoldDB" id="B6REL9"/>
<feature type="domain" description="CCHC-type" evidence="3">
    <location>
        <begin position="269"/>
        <end position="284"/>
    </location>
</feature>
<feature type="compositionally biased region" description="Polar residues" evidence="2">
    <location>
        <begin position="246"/>
        <end position="256"/>
    </location>
</feature>
<evidence type="ECO:0000313" key="4">
    <source>
        <dbReference type="EMBL" id="ABW74585.1"/>
    </source>
</evidence>
<keyword evidence="1" id="KW-0863">Zinc-finger</keyword>
<evidence type="ECO:0000256" key="1">
    <source>
        <dbReference type="PROSITE-ProRule" id="PRU00047"/>
    </source>
</evidence>
<gene>
    <name evidence="4" type="primary">Ty1-Pol10</name>
</gene>
<accession>B6REL9</accession>